<evidence type="ECO:0000313" key="2">
    <source>
        <dbReference type="EMBL" id="MFC4594473.1"/>
    </source>
</evidence>
<dbReference type="Gene3D" id="3.20.20.70">
    <property type="entry name" value="Aldolase class I"/>
    <property type="match status" value="1"/>
</dbReference>
<name>A0ABV9EZ96_9SPHN</name>
<dbReference type="RefSeq" id="WP_380804234.1">
    <property type="nucleotide sequence ID" value="NZ_JBHSFZ010000016.1"/>
</dbReference>
<accession>A0ABV9EZ96</accession>
<dbReference type="InterPro" id="IPR013785">
    <property type="entry name" value="Aldolase_TIM"/>
</dbReference>
<dbReference type="InterPro" id="IPR045247">
    <property type="entry name" value="Oye-like"/>
</dbReference>
<comment type="caution">
    <text evidence="2">The sequence shown here is derived from an EMBL/GenBank/DDBJ whole genome shotgun (WGS) entry which is preliminary data.</text>
</comment>
<proteinExistence type="predicted"/>
<protein>
    <submittedName>
        <fullName evidence="2">Alkene reductase</fullName>
    </submittedName>
</protein>
<feature type="domain" description="NADH:flavin oxidoreductase/NADH oxidase N-terminal" evidence="1">
    <location>
        <begin position="6"/>
        <end position="329"/>
    </location>
</feature>
<dbReference type="EMBL" id="JBHSFZ010000016">
    <property type="protein sequence ID" value="MFC4594473.1"/>
    <property type="molecule type" value="Genomic_DNA"/>
</dbReference>
<dbReference type="InterPro" id="IPR001155">
    <property type="entry name" value="OxRdtase_FMN_N"/>
</dbReference>
<dbReference type="PANTHER" id="PTHR22893">
    <property type="entry name" value="NADH OXIDOREDUCTASE-RELATED"/>
    <property type="match status" value="1"/>
</dbReference>
<dbReference type="SUPFAM" id="SSF51395">
    <property type="entry name" value="FMN-linked oxidoreductases"/>
    <property type="match status" value="1"/>
</dbReference>
<evidence type="ECO:0000259" key="1">
    <source>
        <dbReference type="Pfam" id="PF00724"/>
    </source>
</evidence>
<organism evidence="2 3">
    <name type="scientific">Sphingobium tyrosinilyticum</name>
    <dbReference type="NCBI Taxonomy" id="2715436"/>
    <lineage>
        <taxon>Bacteria</taxon>
        <taxon>Pseudomonadati</taxon>
        <taxon>Pseudomonadota</taxon>
        <taxon>Alphaproteobacteria</taxon>
        <taxon>Sphingomonadales</taxon>
        <taxon>Sphingomonadaceae</taxon>
        <taxon>Sphingobium</taxon>
    </lineage>
</organism>
<dbReference type="PANTHER" id="PTHR22893:SF91">
    <property type="entry name" value="NADPH DEHYDROGENASE 2-RELATED"/>
    <property type="match status" value="1"/>
</dbReference>
<evidence type="ECO:0000313" key="3">
    <source>
        <dbReference type="Proteomes" id="UP001595957"/>
    </source>
</evidence>
<keyword evidence="3" id="KW-1185">Reference proteome</keyword>
<dbReference type="Pfam" id="PF00724">
    <property type="entry name" value="Oxidored_FMN"/>
    <property type="match status" value="1"/>
</dbReference>
<dbReference type="Proteomes" id="UP001595957">
    <property type="component" value="Unassembled WGS sequence"/>
</dbReference>
<sequence length="358" mass="38680">MTTATLFDPIRLGDLELANRIVMAPMTRSRAGDGDVPTELMMEYYRQRAGAGLIITEGTQPSASGKGYIRTPGIHSEAQIAGWRRVTDAVHAEGGQIVLQIMHCGRVGSLLNKAPGTETIAPSAIRAKGEIVTDKGMIPFDEPRAIELSEIPKLIEEFAQAARNAIAAGFDGVELHCTSGYLPAQFLSSGSNRRTDDYGGSAANRIRLAAETIEAMVAAVGEGRVGFRICPGNPFNDIWDDNPTETYGALLERLSSLNLAYCHLIDVANPQLDSLVLVRRKWRGNLILNEGLTRALAEQLLAKGVASAFSFGRPFIANPDLPFRLKSNAALAQFDASTLYTPGPRGYIDYSMIEQTKG</sequence>
<gene>
    <name evidence="2" type="ORF">ACFO3E_09765</name>
</gene>
<reference evidence="3" key="1">
    <citation type="journal article" date="2019" name="Int. J. Syst. Evol. Microbiol.">
        <title>The Global Catalogue of Microorganisms (GCM) 10K type strain sequencing project: providing services to taxonomists for standard genome sequencing and annotation.</title>
        <authorList>
            <consortium name="The Broad Institute Genomics Platform"/>
            <consortium name="The Broad Institute Genome Sequencing Center for Infectious Disease"/>
            <person name="Wu L."/>
            <person name="Ma J."/>
        </authorList>
    </citation>
    <scope>NUCLEOTIDE SEQUENCE [LARGE SCALE GENOMIC DNA]</scope>
    <source>
        <strain evidence="3">NBRC 103632</strain>
    </source>
</reference>
<dbReference type="CDD" id="cd02933">
    <property type="entry name" value="OYE_like_FMN"/>
    <property type="match status" value="1"/>
</dbReference>